<dbReference type="EMBL" id="CACVBS010000044">
    <property type="protein sequence ID" value="CAA7264367.1"/>
    <property type="molecule type" value="Genomic_DNA"/>
</dbReference>
<sequence>MSTPSSTKKLTDAKVLIFDVYGTLADWETGIYNALQPLLSKYPASQSWTREEALAAFGSVEIDLQSQYPDMLYSDLLAKVHEVLEERLKAQSTTNPGEGGAIGATLAGDPAADQEAHRAFGLSIENWAIFPDTCEALQRLSKHFKLVVLSNVDRTSFRHTHSLLAEGPTRSTITSDLSVYTYPEPNPHKYWHPRATPNSKSPFTLILTAQDTGCYKPALGGFLTALDYVRSQPELFGDLGLNEAAEEQVKDKVMSVAQSLVHDHEPASQIGLRSVWIDRQSAVTCNVTPGGPGAKDKWTWRFETLGELADAVEKEIAGEEN</sequence>
<dbReference type="OrthoDB" id="20198at2759"/>
<comment type="caution">
    <text evidence="2">The sequence shown here is derived from an EMBL/GenBank/DDBJ whole genome shotgun (WGS) entry which is preliminary data.</text>
</comment>
<reference evidence="2 3" key="1">
    <citation type="submission" date="2020-01" db="EMBL/GenBank/DDBJ databases">
        <authorList>
            <person name="Gupta K D."/>
        </authorList>
    </citation>
    <scope>NUCLEOTIDE SEQUENCE [LARGE SCALE GENOMIC DNA]</scope>
</reference>
<dbReference type="InterPro" id="IPR036412">
    <property type="entry name" value="HAD-like_sf"/>
</dbReference>
<gene>
    <name evidence="2" type="ORF">AAE3_LOCUS6600</name>
</gene>
<keyword evidence="3" id="KW-1185">Reference proteome</keyword>
<dbReference type="PANTHER" id="PTHR43316">
    <property type="entry name" value="HYDROLASE, HALOACID DELAHOGENASE-RELATED"/>
    <property type="match status" value="1"/>
</dbReference>
<evidence type="ECO:0000256" key="1">
    <source>
        <dbReference type="ARBA" id="ARBA00022801"/>
    </source>
</evidence>
<protein>
    <recommendedName>
        <fullName evidence="4">Haloacid dehalogenase</fullName>
    </recommendedName>
</protein>
<evidence type="ECO:0000313" key="3">
    <source>
        <dbReference type="Proteomes" id="UP000467700"/>
    </source>
</evidence>
<dbReference type="GO" id="GO:0016787">
    <property type="term" value="F:hydrolase activity"/>
    <property type="evidence" value="ECO:0007669"/>
    <property type="project" value="UniProtKB-KW"/>
</dbReference>
<organism evidence="2 3">
    <name type="scientific">Cyclocybe aegerita</name>
    <name type="common">Black poplar mushroom</name>
    <name type="synonym">Agrocybe aegerita</name>
    <dbReference type="NCBI Taxonomy" id="1973307"/>
    <lineage>
        <taxon>Eukaryota</taxon>
        <taxon>Fungi</taxon>
        <taxon>Dikarya</taxon>
        <taxon>Basidiomycota</taxon>
        <taxon>Agaricomycotina</taxon>
        <taxon>Agaricomycetes</taxon>
        <taxon>Agaricomycetidae</taxon>
        <taxon>Agaricales</taxon>
        <taxon>Agaricineae</taxon>
        <taxon>Bolbitiaceae</taxon>
        <taxon>Cyclocybe</taxon>
    </lineage>
</organism>
<name>A0A8S0WK48_CYCAE</name>
<dbReference type="Pfam" id="PF00702">
    <property type="entry name" value="Hydrolase"/>
    <property type="match status" value="1"/>
</dbReference>
<dbReference type="Gene3D" id="3.40.50.1000">
    <property type="entry name" value="HAD superfamily/HAD-like"/>
    <property type="match status" value="1"/>
</dbReference>
<keyword evidence="1" id="KW-0378">Hydrolase</keyword>
<dbReference type="Proteomes" id="UP000467700">
    <property type="component" value="Unassembled WGS sequence"/>
</dbReference>
<dbReference type="PANTHER" id="PTHR43316:SF9">
    <property type="entry name" value="ACID DEHALOGENASE, PUTATIVE (AFU_ORTHOLOGUE AFUA_6G14460)-RELATED"/>
    <property type="match status" value="1"/>
</dbReference>
<evidence type="ECO:0008006" key="4">
    <source>
        <dbReference type="Google" id="ProtNLM"/>
    </source>
</evidence>
<dbReference type="AlphaFoldDB" id="A0A8S0WK48"/>
<dbReference type="SUPFAM" id="SSF56784">
    <property type="entry name" value="HAD-like"/>
    <property type="match status" value="1"/>
</dbReference>
<dbReference type="Gene3D" id="1.10.150.750">
    <property type="match status" value="1"/>
</dbReference>
<accession>A0A8S0WK48</accession>
<proteinExistence type="predicted"/>
<dbReference type="InterPro" id="IPR051540">
    <property type="entry name" value="S-2-haloacid_dehalogenase"/>
</dbReference>
<dbReference type="InterPro" id="IPR023214">
    <property type="entry name" value="HAD_sf"/>
</dbReference>
<evidence type="ECO:0000313" key="2">
    <source>
        <dbReference type="EMBL" id="CAA7264367.1"/>
    </source>
</evidence>